<comment type="caution">
    <text evidence="9">The sequence shown here is derived from an EMBL/GenBank/DDBJ whole genome shotgun (WGS) entry which is preliminary data.</text>
</comment>
<feature type="domain" description="ABC transmembrane type-1" evidence="8">
    <location>
        <begin position="88"/>
        <end position="280"/>
    </location>
</feature>
<protein>
    <submittedName>
        <fullName evidence="9">Carbohydrate ABC transporter permease</fullName>
    </submittedName>
</protein>
<sequence>MAVNLDALDFEAITRREANRSRGNLIVFTVSALVTLIWLVPFYYLLVSVFKSTAEYGSGNPLSLPHSIAPFADNVVKVWTDAKLGAGMFNSATYGLIGASVAVFVAAMAAFGLTRFDFSGKMFWFMLIFAGTIFPFQMYLIPLFFTFQKVGILNTRFGMILFYTAICIPFPVLVLKNFMSQLNKEMDEAARMDGASDLRVFLSIVLPNCRGTMLALFLLQFTWIWNDLLFSTVLGNTPEIRSVMNALQVFQGSYSSSGPNIVLTGSLLASIPSVLLFATLRKHFMAGLSISTH</sequence>
<feature type="transmembrane region" description="Helical" evidence="7">
    <location>
        <begin position="261"/>
        <end position="280"/>
    </location>
</feature>
<evidence type="ECO:0000259" key="8">
    <source>
        <dbReference type="PROSITE" id="PS50928"/>
    </source>
</evidence>
<dbReference type="InterPro" id="IPR035906">
    <property type="entry name" value="MetI-like_sf"/>
</dbReference>
<feature type="transmembrane region" description="Helical" evidence="7">
    <location>
        <begin position="25"/>
        <end position="46"/>
    </location>
</feature>
<dbReference type="PROSITE" id="PS50928">
    <property type="entry name" value="ABC_TM1"/>
    <property type="match status" value="1"/>
</dbReference>
<keyword evidence="10" id="KW-1185">Reference proteome</keyword>
<evidence type="ECO:0000313" key="9">
    <source>
        <dbReference type="EMBL" id="MET2828296.1"/>
    </source>
</evidence>
<comment type="subcellular location">
    <subcellularLocation>
        <location evidence="1 7">Cell membrane</location>
        <topology evidence="1 7">Multi-pass membrane protein</topology>
    </subcellularLocation>
</comment>
<dbReference type="CDD" id="cd06261">
    <property type="entry name" value="TM_PBP2"/>
    <property type="match status" value="1"/>
</dbReference>
<dbReference type="PANTHER" id="PTHR43744">
    <property type="entry name" value="ABC TRANSPORTER PERMEASE PROTEIN MG189-RELATED-RELATED"/>
    <property type="match status" value="1"/>
</dbReference>
<feature type="transmembrane region" description="Helical" evidence="7">
    <location>
        <begin position="157"/>
        <end position="179"/>
    </location>
</feature>
<dbReference type="EMBL" id="JBEWSZ010000001">
    <property type="protein sequence ID" value="MET2828296.1"/>
    <property type="molecule type" value="Genomic_DNA"/>
</dbReference>
<evidence type="ECO:0000256" key="5">
    <source>
        <dbReference type="ARBA" id="ARBA00022989"/>
    </source>
</evidence>
<keyword evidence="6 7" id="KW-0472">Membrane</keyword>
<dbReference type="Proteomes" id="UP001548832">
    <property type="component" value="Unassembled WGS sequence"/>
</dbReference>
<organism evidence="9 10">
    <name type="scientific">Mesorhizobium shangrilense</name>
    <dbReference type="NCBI Taxonomy" id="460060"/>
    <lineage>
        <taxon>Bacteria</taxon>
        <taxon>Pseudomonadati</taxon>
        <taxon>Pseudomonadota</taxon>
        <taxon>Alphaproteobacteria</taxon>
        <taxon>Hyphomicrobiales</taxon>
        <taxon>Phyllobacteriaceae</taxon>
        <taxon>Mesorhizobium</taxon>
    </lineage>
</organism>
<dbReference type="Gene3D" id="1.10.3720.10">
    <property type="entry name" value="MetI-like"/>
    <property type="match status" value="1"/>
</dbReference>
<dbReference type="Pfam" id="PF00528">
    <property type="entry name" value="BPD_transp_1"/>
    <property type="match status" value="1"/>
</dbReference>
<feature type="transmembrane region" description="Helical" evidence="7">
    <location>
        <begin position="200"/>
        <end position="225"/>
    </location>
</feature>
<dbReference type="InterPro" id="IPR000515">
    <property type="entry name" value="MetI-like"/>
</dbReference>
<accession>A0ABV2DE19</accession>
<gene>
    <name evidence="9" type="ORF">ABVQ20_15040</name>
</gene>
<reference evidence="9 10" key="1">
    <citation type="submission" date="2024-06" db="EMBL/GenBank/DDBJ databases">
        <authorList>
            <person name="Kim D.-U."/>
        </authorList>
    </citation>
    <scope>NUCLEOTIDE SEQUENCE [LARGE SCALE GENOMIC DNA]</scope>
    <source>
        <strain evidence="9 10">KACC15460</strain>
    </source>
</reference>
<evidence type="ECO:0000256" key="4">
    <source>
        <dbReference type="ARBA" id="ARBA00022692"/>
    </source>
</evidence>
<name>A0ABV2DE19_9HYPH</name>
<evidence type="ECO:0000256" key="3">
    <source>
        <dbReference type="ARBA" id="ARBA00022475"/>
    </source>
</evidence>
<evidence type="ECO:0000256" key="1">
    <source>
        <dbReference type="ARBA" id="ARBA00004651"/>
    </source>
</evidence>
<keyword evidence="2 7" id="KW-0813">Transport</keyword>
<evidence type="ECO:0000313" key="10">
    <source>
        <dbReference type="Proteomes" id="UP001548832"/>
    </source>
</evidence>
<evidence type="ECO:0000256" key="2">
    <source>
        <dbReference type="ARBA" id="ARBA00022448"/>
    </source>
</evidence>
<dbReference type="SUPFAM" id="SSF161098">
    <property type="entry name" value="MetI-like"/>
    <property type="match status" value="1"/>
</dbReference>
<evidence type="ECO:0000256" key="7">
    <source>
        <dbReference type="RuleBase" id="RU363032"/>
    </source>
</evidence>
<proteinExistence type="inferred from homology"/>
<comment type="similarity">
    <text evidence="7">Belongs to the binding-protein-dependent transport system permease family.</text>
</comment>
<feature type="transmembrane region" description="Helical" evidence="7">
    <location>
        <begin position="92"/>
        <end position="111"/>
    </location>
</feature>
<evidence type="ECO:0000256" key="6">
    <source>
        <dbReference type="ARBA" id="ARBA00023136"/>
    </source>
</evidence>
<dbReference type="PANTHER" id="PTHR43744:SF12">
    <property type="entry name" value="ABC TRANSPORTER PERMEASE PROTEIN MG189-RELATED"/>
    <property type="match status" value="1"/>
</dbReference>
<keyword evidence="3" id="KW-1003">Cell membrane</keyword>
<keyword evidence="5 7" id="KW-1133">Transmembrane helix</keyword>
<feature type="transmembrane region" description="Helical" evidence="7">
    <location>
        <begin position="123"/>
        <end position="145"/>
    </location>
</feature>
<keyword evidence="4 7" id="KW-0812">Transmembrane</keyword>
<dbReference type="RefSeq" id="WP_354462183.1">
    <property type="nucleotide sequence ID" value="NZ_JBEWSZ010000001.1"/>
</dbReference>